<name>A0ABR8VIG2_9BACI</name>
<keyword evidence="4" id="KW-1185">Reference proteome</keyword>
<dbReference type="RefSeq" id="WP_191810781.1">
    <property type="nucleotide sequence ID" value="NZ_JACSPV010000007.1"/>
</dbReference>
<evidence type="ECO:0000256" key="1">
    <source>
        <dbReference type="SAM" id="Coils"/>
    </source>
</evidence>
<accession>A0ABR8VIG2</accession>
<feature type="coiled-coil region" evidence="1">
    <location>
        <begin position="65"/>
        <end position="92"/>
    </location>
</feature>
<sequence>MSTGLDKQIYIYSVDTSSFYNKKESKLNEQLLECRGYKSQLEEIVRPLKQFRTEINSLIKKDDDYNRYYQKVNKLEKKLNKYNEKFEVFRDLINDYLIFNEKSYQFNINKKSLLHKSEQYLITCENNLEVALDKAASEHRGTRILRADALKNSNLISQFESSLTRSLGIKEDETSTDIIVVRAFRYMIFEDLMKNGFENEFGERYQYLTSSAGNIRNKKSIWIKTKVYNKIKNKLMCGLSIKEINKHGGMNLNKYNAYTALCNTASTPWGGFDITKAIVVPDFTTTIKDAEVDYIDHETYDIEPREMDIEINHVDGAGMYLPVEGEENKSFQMRMPFFKGLMIPFSYDKFIEIFNGNPILKDIYGKEHNVVEKGIKYIFTESQFKMAKFFEAPNNEGWKRYQKAFKKYGCEASICKESADTFEDKTLNYQVLQSLNEMKTEQIEMLASKTVSEIEGIGTDLEVMKRLIGADDSNKKKNPFQRAVEIYPQLINDTYSREVIKDKKNSLVKSARAGKLIIDGTKRTYIAPDLFALCEWLFLGIEVPNGLLNNGEVSCRLYDDGKKLDVLRSPHNFREHCVRLNVRNEDVNEWYITNDIYTSTKDLISKQLMFDVDGDDSLIVSDPLAVSVAEEHMMGIKPLQYKLASANKEEITNENLYKALIAAYSKAPMIGSLANEICKIWNSGKVGQEELDLIRILCFESNAYIDFAKTLWSPERPQEIMDKLKTYSKKKVPSFFKYAKDKKSKQVESINNSVVNQLNKIIPNKRIHFEKVVGDFNFRELMSEKDYELTEVDQKIIQLYIKENKNKTKVLKDQIKNQGEMTKKGIELQVYKDIRKKFLQLGTARHVTDVLIKYLYEQQDDKHKQTLWFCFGWEIVRNLQWNINGIKECKECHVVIENPKQRQVRCDECQKERNKENARLRKQRQREKEKMSRSVAV</sequence>
<evidence type="ECO:0000256" key="2">
    <source>
        <dbReference type="SAM" id="MobiDB-lite"/>
    </source>
</evidence>
<evidence type="ECO:0000313" key="3">
    <source>
        <dbReference type="EMBL" id="MBD8004550.1"/>
    </source>
</evidence>
<keyword evidence="1" id="KW-0175">Coiled coil</keyword>
<feature type="region of interest" description="Disordered" evidence="2">
    <location>
        <begin position="917"/>
        <end position="937"/>
    </location>
</feature>
<comment type="caution">
    <text evidence="3">The sequence shown here is derived from an EMBL/GenBank/DDBJ whole genome shotgun (WGS) entry which is preliminary data.</text>
</comment>
<proteinExistence type="predicted"/>
<feature type="compositionally biased region" description="Basic and acidic residues" evidence="2">
    <location>
        <begin position="926"/>
        <end position="937"/>
    </location>
</feature>
<dbReference type="EMBL" id="JACSPV010000007">
    <property type="protein sequence ID" value="MBD8004550.1"/>
    <property type="molecule type" value="Genomic_DNA"/>
</dbReference>
<dbReference type="Proteomes" id="UP000648182">
    <property type="component" value="Unassembled WGS sequence"/>
</dbReference>
<gene>
    <name evidence="3" type="ORF">H9631_05595</name>
</gene>
<reference evidence="3 4" key="1">
    <citation type="submission" date="2020-08" db="EMBL/GenBank/DDBJ databases">
        <title>A Genomic Blueprint of the Chicken Gut Microbiome.</title>
        <authorList>
            <person name="Gilroy R."/>
            <person name="Ravi A."/>
            <person name="Getino M."/>
            <person name="Pursley I."/>
            <person name="Horton D.L."/>
            <person name="Alikhan N.-F."/>
            <person name="Baker D."/>
            <person name="Gharbi K."/>
            <person name="Hall N."/>
            <person name="Watson M."/>
            <person name="Adriaenssens E.M."/>
            <person name="Foster-Nyarko E."/>
            <person name="Jarju S."/>
            <person name="Secka A."/>
            <person name="Antonio M."/>
            <person name="Oren A."/>
            <person name="Chaudhuri R."/>
            <person name="La Ragione R.M."/>
            <person name="Hildebrand F."/>
            <person name="Pallen M.J."/>
        </authorList>
    </citation>
    <scope>NUCLEOTIDE SEQUENCE [LARGE SCALE GENOMIC DNA]</scope>
    <source>
        <strain evidence="3 4">Sa1BUA2</strain>
    </source>
</reference>
<organism evidence="3 4">
    <name type="scientific">Bacillus norwichensis</name>
    <dbReference type="NCBI Taxonomy" id="2762217"/>
    <lineage>
        <taxon>Bacteria</taxon>
        <taxon>Bacillati</taxon>
        <taxon>Bacillota</taxon>
        <taxon>Bacilli</taxon>
        <taxon>Bacillales</taxon>
        <taxon>Bacillaceae</taxon>
        <taxon>Bacillus</taxon>
    </lineage>
</organism>
<evidence type="ECO:0000313" key="4">
    <source>
        <dbReference type="Proteomes" id="UP000648182"/>
    </source>
</evidence>
<protein>
    <submittedName>
        <fullName evidence="3">Uncharacterized protein</fullName>
    </submittedName>
</protein>